<dbReference type="Proteomes" id="UP000825072">
    <property type="component" value="Chromosome 1"/>
</dbReference>
<dbReference type="AlphaFoldDB" id="A0AAD1KPH7"/>
<protein>
    <submittedName>
        <fullName evidence="2">Uncharacterized protein</fullName>
    </submittedName>
</protein>
<proteinExistence type="predicted"/>
<evidence type="ECO:0000313" key="2">
    <source>
        <dbReference type="EMBL" id="BCY24586.1"/>
    </source>
</evidence>
<gene>
    <name evidence="2" type="ORF">KB1_05760</name>
</gene>
<dbReference type="EMBL" id="AP024747">
    <property type="protein sequence ID" value="BCY24586.1"/>
    <property type="molecule type" value="Genomic_DNA"/>
</dbReference>
<name>A0AAD1KPH7_9ACTN</name>
<feature type="region of interest" description="Disordered" evidence="1">
    <location>
        <begin position="1"/>
        <end position="31"/>
    </location>
</feature>
<evidence type="ECO:0000313" key="3">
    <source>
        <dbReference type="Proteomes" id="UP000825072"/>
    </source>
</evidence>
<accession>A0AAD1KPH7</accession>
<reference evidence="2" key="1">
    <citation type="submission" date="2021-06" db="EMBL/GenBank/DDBJ databases">
        <title>Genome sequence of Cutibacterium modestum strain KB17-24694.</title>
        <authorList>
            <person name="Dekio I."/>
            <person name="Asahina A."/>
            <person name="Nishida M."/>
        </authorList>
    </citation>
    <scope>NUCLEOTIDE SEQUENCE</scope>
    <source>
        <strain evidence="2">KB17-24694</strain>
    </source>
</reference>
<feature type="compositionally biased region" description="Basic and acidic residues" evidence="1">
    <location>
        <begin position="13"/>
        <end position="31"/>
    </location>
</feature>
<organism evidence="2 3">
    <name type="scientific">Cutibacterium modestum</name>
    <dbReference type="NCBI Taxonomy" id="2559073"/>
    <lineage>
        <taxon>Bacteria</taxon>
        <taxon>Bacillati</taxon>
        <taxon>Actinomycetota</taxon>
        <taxon>Actinomycetes</taxon>
        <taxon>Propionibacteriales</taxon>
        <taxon>Propionibacteriaceae</taxon>
        <taxon>Cutibacterium</taxon>
    </lineage>
</organism>
<evidence type="ECO:0000256" key="1">
    <source>
        <dbReference type="SAM" id="MobiDB-lite"/>
    </source>
</evidence>
<sequence length="105" mass="11545">MTQDIEGVSWVTHMEHRDEEAKDHGRTDGVEHRAAGPFYDAVFASFDGCAHVDEPQNHKGTDAHLRDDGEQDHRYIVSVHQISPGLAISQVPSSHALGITVCSDD</sequence>